<comment type="similarity">
    <text evidence="9">Belongs to the AP2/ERF transcription factor family. ERF subfamily.</text>
</comment>
<keyword evidence="5" id="KW-0238">DNA-binding</keyword>
<dbReference type="GO" id="GO:0005634">
    <property type="term" value="C:nucleus"/>
    <property type="evidence" value="ECO:0007669"/>
    <property type="project" value="UniProtKB-SubCell"/>
</dbReference>
<gene>
    <name evidence="12" type="ORF">OLC1_LOCUS14867</name>
</gene>
<dbReference type="FunFam" id="3.30.730.10:FF:000001">
    <property type="entry name" value="Ethylene-responsive transcription factor 2"/>
    <property type="match status" value="1"/>
</dbReference>
<name>A0AAV1DH63_OLDCO</name>
<evidence type="ECO:0000256" key="5">
    <source>
        <dbReference type="ARBA" id="ARBA00023125"/>
    </source>
</evidence>
<dbReference type="PRINTS" id="PR00367">
    <property type="entry name" value="ETHRSPELEMNT"/>
</dbReference>
<keyword evidence="3" id="KW-0805">Transcription regulation</keyword>
<protein>
    <submittedName>
        <fullName evidence="12">OLC1v1005497C1</fullName>
    </submittedName>
</protein>
<keyword evidence="13" id="KW-1185">Reference proteome</keyword>
<organism evidence="12 13">
    <name type="scientific">Oldenlandia corymbosa var. corymbosa</name>
    <dbReference type="NCBI Taxonomy" id="529605"/>
    <lineage>
        <taxon>Eukaryota</taxon>
        <taxon>Viridiplantae</taxon>
        <taxon>Streptophyta</taxon>
        <taxon>Embryophyta</taxon>
        <taxon>Tracheophyta</taxon>
        <taxon>Spermatophyta</taxon>
        <taxon>Magnoliopsida</taxon>
        <taxon>eudicotyledons</taxon>
        <taxon>Gunneridae</taxon>
        <taxon>Pentapetalae</taxon>
        <taxon>asterids</taxon>
        <taxon>lamiids</taxon>
        <taxon>Gentianales</taxon>
        <taxon>Rubiaceae</taxon>
        <taxon>Rubioideae</taxon>
        <taxon>Spermacoceae</taxon>
        <taxon>Hedyotis-Oldenlandia complex</taxon>
        <taxon>Oldenlandia</taxon>
    </lineage>
</organism>
<evidence type="ECO:0000256" key="2">
    <source>
        <dbReference type="ARBA" id="ARBA00022821"/>
    </source>
</evidence>
<evidence type="ECO:0000256" key="3">
    <source>
        <dbReference type="ARBA" id="ARBA00023015"/>
    </source>
</evidence>
<dbReference type="PANTHER" id="PTHR31241:SF62">
    <property type="entry name" value="DEHYDRATION-RESPONSIVE ELEMENT-BINDING PROTEIN 2D"/>
    <property type="match status" value="1"/>
</dbReference>
<evidence type="ECO:0000256" key="4">
    <source>
        <dbReference type="ARBA" id="ARBA00023016"/>
    </source>
</evidence>
<dbReference type="SUPFAM" id="SSF54171">
    <property type="entry name" value="DNA-binding domain"/>
    <property type="match status" value="1"/>
</dbReference>
<dbReference type="CDD" id="cd00018">
    <property type="entry name" value="AP2"/>
    <property type="match status" value="1"/>
</dbReference>
<feature type="domain" description="AP2/ERF" evidence="11">
    <location>
        <begin position="38"/>
        <end position="95"/>
    </location>
</feature>
<reference evidence="12" key="1">
    <citation type="submission" date="2023-03" db="EMBL/GenBank/DDBJ databases">
        <authorList>
            <person name="Julca I."/>
        </authorList>
    </citation>
    <scope>NUCLEOTIDE SEQUENCE</scope>
</reference>
<dbReference type="EMBL" id="OX459122">
    <property type="protein sequence ID" value="CAI9106359.1"/>
    <property type="molecule type" value="Genomic_DNA"/>
</dbReference>
<dbReference type="GO" id="GO:0006952">
    <property type="term" value="P:defense response"/>
    <property type="evidence" value="ECO:0007669"/>
    <property type="project" value="UniProtKB-KW"/>
</dbReference>
<evidence type="ECO:0000313" key="12">
    <source>
        <dbReference type="EMBL" id="CAI9106359.1"/>
    </source>
</evidence>
<keyword evidence="8" id="KW-0539">Nucleus</keyword>
<sequence length="170" mass="18996">MTSNSNFGSSSGIRRQPNINTRKGCMRGKGGPENAACRYKGVRQRKWGKWVAEIREPKGGPRLWLGTFRSSHEAALAYDEAARRLHGSKAKLNFPSTHHYRQKIASPSSATQHSHPNTISPVARLAVSYEEQQEIFGILNELPVVDHSQLWSEAQEIYLQHLNDPGLLGP</sequence>
<dbReference type="GO" id="GO:0000976">
    <property type="term" value="F:transcription cis-regulatory region binding"/>
    <property type="evidence" value="ECO:0007669"/>
    <property type="project" value="TreeGrafter"/>
</dbReference>
<evidence type="ECO:0000256" key="1">
    <source>
        <dbReference type="ARBA" id="ARBA00004123"/>
    </source>
</evidence>
<dbReference type="GO" id="GO:0045893">
    <property type="term" value="P:positive regulation of DNA-templated transcription"/>
    <property type="evidence" value="ECO:0007669"/>
    <property type="project" value="TreeGrafter"/>
</dbReference>
<keyword evidence="7" id="KW-0804">Transcription</keyword>
<dbReference type="InterPro" id="IPR016177">
    <property type="entry name" value="DNA-bd_dom_sf"/>
</dbReference>
<evidence type="ECO:0000256" key="8">
    <source>
        <dbReference type="ARBA" id="ARBA00023242"/>
    </source>
</evidence>
<proteinExistence type="inferred from homology"/>
<dbReference type="GO" id="GO:0003700">
    <property type="term" value="F:DNA-binding transcription factor activity"/>
    <property type="evidence" value="ECO:0007669"/>
    <property type="project" value="InterPro"/>
</dbReference>
<feature type="compositionally biased region" description="Polar residues" evidence="10">
    <location>
        <begin position="1"/>
        <end position="21"/>
    </location>
</feature>
<evidence type="ECO:0000259" key="11">
    <source>
        <dbReference type="PROSITE" id="PS51032"/>
    </source>
</evidence>
<evidence type="ECO:0000256" key="6">
    <source>
        <dbReference type="ARBA" id="ARBA00023159"/>
    </source>
</evidence>
<dbReference type="SMART" id="SM00380">
    <property type="entry name" value="AP2"/>
    <property type="match status" value="1"/>
</dbReference>
<feature type="region of interest" description="Disordered" evidence="10">
    <location>
        <begin position="1"/>
        <end position="30"/>
    </location>
</feature>
<evidence type="ECO:0000256" key="10">
    <source>
        <dbReference type="SAM" id="MobiDB-lite"/>
    </source>
</evidence>
<comment type="subcellular location">
    <subcellularLocation>
        <location evidence="1">Nucleus</location>
    </subcellularLocation>
</comment>
<dbReference type="PROSITE" id="PS51032">
    <property type="entry name" value="AP2_ERF"/>
    <property type="match status" value="1"/>
</dbReference>
<keyword evidence="6" id="KW-0010">Activator</keyword>
<evidence type="ECO:0000256" key="7">
    <source>
        <dbReference type="ARBA" id="ARBA00023163"/>
    </source>
</evidence>
<dbReference type="Proteomes" id="UP001161247">
    <property type="component" value="Chromosome 5"/>
</dbReference>
<evidence type="ECO:0000313" key="13">
    <source>
        <dbReference type="Proteomes" id="UP001161247"/>
    </source>
</evidence>
<keyword evidence="4" id="KW-0346">Stress response</keyword>
<dbReference type="InterPro" id="IPR036955">
    <property type="entry name" value="AP2/ERF_dom_sf"/>
</dbReference>
<evidence type="ECO:0000256" key="9">
    <source>
        <dbReference type="ARBA" id="ARBA00024343"/>
    </source>
</evidence>
<dbReference type="PANTHER" id="PTHR31241">
    <property type="entry name" value="DEHYDRATION-RESPONSIVE ELEMENT-BINDING PROTEIN 2C"/>
    <property type="match status" value="1"/>
</dbReference>
<dbReference type="InterPro" id="IPR001471">
    <property type="entry name" value="AP2/ERF_dom"/>
</dbReference>
<dbReference type="Gene3D" id="3.30.730.10">
    <property type="entry name" value="AP2/ERF domain"/>
    <property type="match status" value="1"/>
</dbReference>
<dbReference type="AlphaFoldDB" id="A0AAV1DH63"/>
<accession>A0AAV1DH63</accession>
<keyword evidence="2" id="KW-0611">Plant defense</keyword>
<dbReference type="Pfam" id="PF00847">
    <property type="entry name" value="AP2"/>
    <property type="match status" value="1"/>
</dbReference>